<proteinExistence type="predicted"/>
<evidence type="ECO:0000313" key="3">
    <source>
        <dbReference type="Proteomes" id="UP000636888"/>
    </source>
</evidence>
<evidence type="ECO:0000259" key="1">
    <source>
        <dbReference type="Pfam" id="PF01610"/>
    </source>
</evidence>
<dbReference type="EMBL" id="JAEMHM010000004">
    <property type="protein sequence ID" value="MBJ6724174.1"/>
    <property type="molecule type" value="Genomic_DNA"/>
</dbReference>
<accession>A0A8J7IPC8</accession>
<dbReference type="Pfam" id="PF01610">
    <property type="entry name" value="DDE_Tnp_ISL3"/>
    <property type="match status" value="1"/>
</dbReference>
<sequence length="147" mass="17092">MTQDPTVDGTDRCLSWLPLSGGSIVGQIKSPRETRKSHLKSIRAYLLKEDFDQFLHYKSPGWAARFVDDWCRRTMRSRLKPMKKIAQMLRTHRELLLNWFRARKMVALGAVEGFNNKAKVTCRKAYGFRNVDVMKIALYHTWESTGA</sequence>
<reference evidence="2" key="1">
    <citation type="submission" date="2020-12" db="EMBL/GenBank/DDBJ databases">
        <title>Geomonas sp. Red875, isolated from river sediment.</title>
        <authorList>
            <person name="Xu Z."/>
            <person name="Zhang Z."/>
            <person name="Masuda Y."/>
            <person name="Itoh H."/>
            <person name="Senoo K."/>
        </authorList>
    </citation>
    <scope>NUCLEOTIDE SEQUENCE</scope>
    <source>
        <strain evidence="2">Red875</strain>
    </source>
</reference>
<dbReference type="InterPro" id="IPR002560">
    <property type="entry name" value="Transposase_DDE"/>
</dbReference>
<dbReference type="Proteomes" id="UP000636888">
    <property type="component" value="Unassembled WGS sequence"/>
</dbReference>
<name>A0A8J7IPC8_9BACT</name>
<gene>
    <name evidence="2" type="ORF">JFN93_05585</name>
</gene>
<organism evidence="2 3">
    <name type="scientific">Geomesophilobacter sediminis</name>
    <dbReference type="NCBI Taxonomy" id="2798584"/>
    <lineage>
        <taxon>Bacteria</taxon>
        <taxon>Pseudomonadati</taxon>
        <taxon>Thermodesulfobacteriota</taxon>
        <taxon>Desulfuromonadia</taxon>
        <taxon>Geobacterales</taxon>
        <taxon>Geobacteraceae</taxon>
        <taxon>Geomesophilobacter</taxon>
    </lineage>
</organism>
<protein>
    <submittedName>
        <fullName evidence="2">Transposase</fullName>
    </submittedName>
</protein>
<comment type="caution">
    <text evidence="2">The sequence shown here is derived from an EMBL/GenBank/DDBJ whole genome shotgun (WGS) entry which is preliminary data.</text>
</comment>
<dbReference type="RefSeq" id="WP_199383018.1">
    <property type="nucleotide sequence ID" value="NZ_JAEMHM010000004.1"/>
</dbReference>
<keyword evidence="3" id="KW-1185">Reference proteome</keyword>
<evidence type="ECO:0000313" key="2">
    <source>
        <dbReference type="EMBL" id="MBJ6724174.1"/>
    </source>
</evidence>
<dbReference type="AlphaFoldDB" id="A0A8J7IPC8"/>
<feature type="domain" description="Transposase IS204/IS1001/IS1096/IS1165 DDE" evidence="1">
    <location>
        <begin position="33"/>
        <end position="136"/>
    </location>
</feature>